<dbReference type="GO" id="GO:0016491">
    <property type="term" value="F:oxidoreductase activity"/>
    <property type="evidence" value="ECO:0007669"/>
    <property type="project" value="InterPro"/>
</dbReference>
<dbReference type="Pfam" id="PF07110">
    <property type="entry name" value="EthD"/>
    <property type="match status" value="1"/>
</dbReference>
<dbReference type="Gene3D" id="3.30.70.100">
    <property type="match status" value="1"/>
</dbReference>
<dbReference type="SUPFAM" id="SSF54909">
    <property type="entry name" value="Dimeric alpha+beta barrel"/>
    <property type="match status" value="1"/>
</dbReference>
<name>A0A6J4PAP2_9PSEU</name>
<proteinExistence type="predicted"/>
<dbReference type="PANTHER" id="PTHR40260:SF2">
    <property type="entry name" value="BLR8190 PROTEIN"/>
    <property type="match status" value="1"/>
</dbReference>
<dbReference type="InterPro" id="IPR011008">
    <property type="entry name" value="Dimeric_a/b-barrel"/>
</dbReference>
<organism evidence="2">
    <name type="scientific">uncultured Pseudonocardia sp</name>
    <dbReference type="NCBI Taxonomy" id="211455"/>
    <lineage>
        <taxon>Bacteria</taxon>
        <taxon>Bacillati</taxon>
        <taxon>Actinomycetota</taxon>
        <taxon>Actinomycetes</taxon>
        <taxon>Pseudonocardiales</taxon>
        <taxon>Pseudonocardiaceae</taxon>
        <taxon>Pseudonocardia</taxon>
        <taxon>environmental samples</taxon>
    </lineage>
</organism>
<dbReference type="NCBIfam" id="TIGR02118">
    <property type="entry name" value="EthD family reductase"/>
    <property type="match status" value="1"/>
</dbReference>
<dbReference type="InterPro" id="IPR009799">
    <property type="entry name" value="EthD_dom"/>
</dbReference>
<protein>
    <recommendedName>
        <fullName evidence="1">EthD domain-containing protein</fullName>
    </recommendedName>
</protein>
<accession>A0A6J4PAP2</accession>
<dbReference type="AlphaFoldDB" id="A0A6J4PAP2"/>
<feature type="domain" description="EthD" evidence="1">
    <location>
        <begin position="13"/>
        <end position="88"/>
    </location>
</feature>
<evidence type="ECO:0000259" key="1">
    <source>
        <dbReference type="Pfam" id="PF07110"/>
    </source>
</evidence>
<evidence type="ECO:0000313" key="2">
    <source>
        <dbReference type="EMBL" id="CAA9410582.1"/>
    </source>
</evidence>
<gene>
    <name evidence="2" type="ORF">AVDCRST_MAG66-2016</name>
</gene>
<dbReference type="EMBL" id="CADCUS010000292">
    <property type="protein sequence ID" value="CAA9410582.1"/>
    <property type="molecule type" value="Genomic_DNA"/>
</dbReference>
<reference evidence="2" key="1">
    <citation type="submission" date="2020-02" db="EMBL/GenBank/DDBJ databases">
        <authorList>
            <person name="Meier V. D."/>
        </authorList>
    </citation>
    <scope>NUCLEOTIDE SEQUENCE</scope>
    <source>
        <strain evidence="2">AVDCRST_MAG66</strain>
    </source>
</reference>
<dbReference type="PANTHER" id="PTHR40260">
    <property type="entry name" value="BLR8190 PROTEIN"/>
    <property type="match status" value="1"/>
</dbReference>
<sequence length="102" mass="10580">MYQLTALYAHPEDVMAFDAHYDGVHAPLARKIPGLLRYTVSRPGPDADGNKPPYHLVAVLDFADAAAFGAGMGGPEGRAAVADLPTFAGAGVTLLTGEATEI</sequence>